<dbReference type="FunFam" id="3.20.20.70:FF:000026">
    <property type="entry name" value="Biotin synthase"/>
    <property type="match status" value="1"/>
</dbReference>
<keyword evidence="9 14" id="KW-0479">Metal-binding</keyword>
<dbReference type="GO" id="GO:0051537">
    <property type="term" value="F:2 iron, 2 sulfur cluster binding"/>
    <property type="evidence" value="ECO:0007669"/>
    <property type="project" value="UniProtKB-KW"/>
</dbReference>
<comment type="pathway">
    <text evidence="1 14">Cofactor biosynthesis; biotin biosynthesis; biotin from 7,8-diaminononanoate: step 2/2.</text>
</comment>
<comment type="catalytic activity">
    <reaction evidence="13 14">
        <text>(4R,5S)-dethiobiotin + (sulfur carrier)-SH + 2 reduced [2Fe-2S]-[ferredoxin] + 2 S-adenosyl-L-methionine = (sulfur carrier)-H + biotin + 2 5'-deoxyadenosine + 2 L-methionine + 2 oxidized [2Fe-2S]-[ferredoxin]</text>
        <dbReference type="Rhea" id="RHEA:22060"/>
        <dbReference type="Rhea" id="RHEA-COMP:10000"/>
        <dbReference type="Rhea" id="RHEA-COMP:10001"/>
        <dbReference type="Rhea" id="RHEA-COMP:14737"/>
        <dbReference type="Rhea" id="RHEA-COMP:14739"/>
        <dbReference type="ChEBI" id="CHEBI:17319"/>
        <dbReference type="ChEBI" id="CHEBI:29917"/>
        <dbReference type="ChEBI" id="CHEBI:33737"/>
        <dbReference type="ChEBI" id="CHEBI:33738"/>
        <dbReference type="ChEBI" id="CHEBI:57586"/>
        <dbReference type="ChEBI" id="CHEBI:57844"/>
        <dbReference type="ChEBI" id="CHEBI:59789"/>
        <dbReference type="ChEBI" id="CHEBI:64428"/>
        <dbReference type="ChEBI" id="CHEBI:149473"/>
        <dbReference type="EC" id="2.8.1.6"/>
    </reaction>
</comment>
<dbReference type="PROSITE" id="PS51918">
    <property type="entry name" value="RADICAL_SAM"/>
    <property type="match status" value="1"/>
</dbReference>
<dbReference type="CDD" id="cd01335">
    <property type="entry name" value="Radical_SAM"/>
    <property type="match status" value="1"/>
</dbReference>
<dbReference type="Pfam" id="PF04055">
    <property type="entry name" value="Radical_SAM"/>
    <property type="match status" value="1"/>
</dbReference>
<dbReference type="UniPathway" id="UPA00078">
    <property type="reaction ID" value="UER00162"/>
</dbReference>
<keyword evidence="8 14" id="KW-0001">2Fe-2S</keyword>
<comment type="cofactor">
    <cofactor evidence="14">
        <name>[2Fe-2S] cluster</name>
        <dbReference type="ChEBI" id="CHEBI:190135"/>
    </cofactor>
    <text evidence="14">Binds 1 [2Fe-2S] cluster. The cluster is coordinated with 3 cysteines and 1 arginine.</text>
</comment>
<keyword evidence="18" id="KW-1185">Reference proteome</keyword>
<keyword evidence="6 14" id="KW-0808">Transferase</keyword>
<evidence type="ECO:0000256" key="6">
    <source>
        <dbReference type="ARBA" id="ARBA00022679"/>
    </source>
</evidence>
<dbReference type="AlphaFoldDB" id="A0A4R1GJN8"/>
<dbReference type="InterPro" id="IPR002684">
    <property type="entry name" value="Biotin_synth/BioAB"/>
</dbReference>
<comment type="caution">
    <text evidence="17">The sequence shown here is derived from an EMBL/GenBank/DDBJ whole genome shotgun (WGS) entry which is preliminary data.</text>
</comment>
<feature type="binding site" evidence="14 15">
    <location>
        <position position="52"/>
    </location>
    <ligand>
        <name>[4Fe-4S] cluster</name>
        <dbReference type="ChEBI" id="CHEBI:49883"/>
        <note>4Fe-4S-S-AdoMet</note>
    </ligand>
</feature>
<dbReference type="GO" id="GO:0004076">
    <property type="term" value="F:biotin synthase activity"/>
    <property type="evidence" value="ECO:0007669"/>
    <property type="project" value="UniProtKB-UniRule"/>
</dbReference>
<evidence type="ECO:0000256" key="8">
    <source>
        <dbReference type="ARBA" id="ARBA00022714"/>
    </source>
</evidence>
<dbReference type="PIRSF" id="PIRSF001619">
    <property type="entry name" value="Biotin_synth"/>
    <property type="match status" value="1"/>
</dbReference>
<evidence type="ECO:0000313" key="18">
    <source>
        <dbReference type="Proteomes" id="UP000295777"/>
    </source>
</evidence>
<dbReference type="SMART" id="SM00876">
    <property type="entry name" value="BATS"/>
    <property type="match status" value="1"/>
</dbReference>
<keyword evidence="10 14" id="KW-0093">Biotin biosynthesis</keyword>
<dbReference type="InterPro" id="IPR010722">
    <property type="entry name" value="BATS_dom"/>
</dbReference>
<dbReference type="SUPFAM" id="SSF102114">
    <property type="entry name" value="Radical SAM enzymes"/>
    <property type="match status" value="1"/>
</dbReference>
<feature type="binding site" evidence="14 15">
    <location>
        <position position="92"/>
    </location>
    <ligand>
        <name>[2Fe-2S] cluster</name>
        <dbReference type="ChEBI" id="CHEBI:190135"/>
    </ligand>
</feature>
<comment type="cofactor">
    <cofactor evidence="14 15">
        <name>[4Fe-4S] cluster</name>
        <dbReference type="ChEBI" id="CHEBI:49883"/>
    </cofactor>
    <text evidence="14 15">Binds 1 [4Fe-4S] cluster. The cluster is coordinated with 3 cysteines and an exchangeable S-adenosyl-L-methionine.</text>
</comment>
<keyword evidence="11 14" id="KW-0408">Iron</keyword>
<gene>
    <name evidence="14" type="primary">bioB</name>
    <name evidence="17" type="ORF">CLV27_0912</name>
</gene>
<dbReference type="Gene3D" id="3.20.20.70">
    <property type="entry name" value="Aldolase class I"/>
    <property type="match status" value="1"/>
</dbReference>
<evidence type="ECO:0000259" key="16">
    <source>
        <dbReference type="PROSITE" id="PS51918"/>
    </source>
</evidence>
<dbReference type="SFLD" id="SFLDS00029">
    <property type="entry name" value="Radical_SAM"/>
    <property type="match status" value="1"/>
</dbReference>
<dbReference type="PANTHER" id="PTHR22976">
    <property type="entry name" value="BIOTIN SYNTHASE"/>
    <property type="match status" value="1"/>
</dbReference>
<dbReference type="RefSeq" id="WP_132526245.1">
    <property type="nucleotide sequence ID" value="NZ_SMFV01000003.1"/>
</dbReference>
<dbReference type="SFLD" id="SFLDG01278">
    <property type="entry name" value="biotin_synthase_like"/>
    <property type="match status" value="1"/>
</dbReference>
<dbReference type="InterPro" id="IPR007197">
    <property type="entry name" value="rSAM"/>
</dbReference>
<evidence type="ECO:0000256" key="13">
    <source>
        <dbReference type="ARBA" id="ARBA00051157"/>
    </source>
</evidence>
<keyword evidence="5 14" id="KW-0004">4Fe-4S</keyword>
<evidence type="ECO:0000256" key="2">
    <source>
        <dbReference type="ARBA" id="ARBA00010765"/>
    </source>
</evidence>
<dbReference type="InterPro" id="IPR024177">
    <property type="entry name" value="Biotin_synthase"/>
</dbReference>
<evidence type="ECO:0000256" key="4">
    <source>
        <dbReference type="ARBA" id="ARBA00012236"/>
    </source>
</evidence>
<dbReference type="SMART" id="SM00729">
    <property type="entry name" value="Elp3"/>
    <property type="match status" value="1"/>
</dbReference>
<dbReference type="EC" id="2.8.1.6" evidence="4 14"/>
<organism evidence="17 18">
    <name type="scientific">Phorcysia thermohydrogeniphila</name>
    <dbReference type="NCBI Taxonomy" id="936138"/>
    <lineage>
        <taxon>Bacteria</taxon>
        <taxon>Pseudomonadati</taxon>
        <taxon>Aquificota</taxon>
        <taxon>Aquificia</taxon>
        <taxon>Desulfurobacteriales</taxon>
        <taxon>Desulfurobacteriaceae</taxon>
        <taxon>Phorcysia</taxon>
    </lineage>
</organism>
<dbReference type="Pfam" id="PF06968">
    <property type="entry name" value="BATS"/>
    <property type="match status" value="1"/>
</dbReference>
<comment type="cofactor">
    <cofactor evidence="15">
        <name>[2Fe-2S] cluster</name>
        <dbReference type="ChEBI" id="CHEBI:190135"/>
    </cofactor>
    <text evidence="15">Binds 1 [2Fe-2S] cluster. The cluster is coordinated with 3 cysteines and 1 arginine.</text>
</comment>
<dbReference type="EMBL" id="SMFV01000003">
    <property type="protein sequence ID" value="TCK04482.1"/>
    <property type="molecule type" value="Genomic_DNA"/>
</dbReference>
<dbReference type="PANTHER" id="PTHR22976:SF2">
    <property type="entry name" value="BIOTIN SYNTHASE, MITOCHONDRIAL"/>
    <property type="match status" value="1"/>
</dbReference>
<feature type="binding site" evidence="14 15">
    <location>
        <position position="255"/>
    </location>
    <ligand>
        <name>[2Fe-2S] cluster</name>
        <dbReference type="ChEBI" id="CHEBI:190135"/>
    </ligand>
</feature>
<evidence type="ECO:0000256" key="14">
    <source>
        <dbReference type="HAMAP-Rule" id="MF_01694"/>
    </source>
</evidence>
<feature type="domain" description="Radical SAM core" evidence="16">
    <location>
        <begin position="30"/>
        <end position="260"/>
    </location>
</feature>
<evidence type="ECO:0000256" key="10">
    <source>
        <dbReference type="ARBA" id="ARBA00022756"/>
    </source>
</evidence>
<evidence type="ECO:0000256" key="1">
    <source>
        <dbReference type="ARBA" id="ARBA00004942"/>
    </source>
</evidence>
<comment type="function">
    <text evidence="14">Catalyzes the conversion of dethiobiotin (DTB) to biotin by the insertion of a sulfur atom into dethiobiotin via a radical-based mechanism.</text>
</comment>
<evidence type="ECO:0000256" key="5">
    <source>
        <dbReference type="ARBA" id="ARBA00022485"/>
    </source>
</evidence>
<evidence type="ECO:0000256" key="11">
    <source>
        <dbReference type="ARBA" id="ARBA00023004"/>
    </source>
</evidence>
<protein>
    <recommendedName>
        <fullName evidence="4 14">Biotin synthase</fullName>
        <ecNumber evidence="4 14">2.8.1.6</ecNumber>
    </recommendedName>
</protein>
<feature type="binding site" evidence="14 15">
    <location>
        <position position="48"/>
    </location>
    <ligand>
        <name>[4Fe-4S] cluster</name>
        <dbReference type="ChEBI" id="CHEBI:49883"/>
        <note>4Fe-4S-S-AdoMet</note>
    </ligand>
</feature>
<sequence length="309" mass="34858">MREEILDVLNCRVEKFYDYLHKATSLRFQHFGRQVETCAILNAKSGKCPSDCKFCAQSAKFNVPVKTYPLLPERELTKKALEAFDRGINRFSFVTSGISPNVEEIKVIGKVIETIKSLKPDAIVCASLGQLKKEELKFLRDCGLDRYHHNLETSREFYPHITTVQKWEDRVRTIENAKEVGLSTCCGGIFGLGENDEDVVSMIKTLKELQVDSIPVNFLHPIKGTPLENANFLTPLKCLRILVAIRLSIPEAEIRVCGGREYNLRELQPLILLPANALMVGNYLTTKGRSLEDDIQMIEDLGLESSLKG</sequence>
<dbReference type="InterPro" id="IPR006638">
    <property type="entry name" value="Elp3/MiaA/NifB-like_rSAM"/>
</dbReference>
<evidence type="ECO:0000313" key="17">
    <source>
        <dbReference type="EMBL" id="TCK04482.1"/>
    </source>
</evidence>
<dbReference type="InterPro" id="IPR058240">
    <property type="entry name" value="rSAM_sf"/>
</dbReference>
<dbReference type="GO" id="GO:0009102">
    <property type="term" value="P:biotin biosynthetic process"/>
    <property type="evidence" value="ECO:0007669"/>
    <property type="project" value="UniProtKB-UniRule"/>
</dbReference>
<comment type="subunit">
    <text evidence="3 14">Homodimer.</text>
</comment>
<reference evidence="17 18" key="1">
    <citation type="submission" date="2019-03" db="EMBL/GenBank/DDBJ databases">
        <title>Genomic Encyclopedia of Archaeal and Bacterial Type Strains, Phase II (KMG-II): from individual species to whole genera.</title>
        <authorList>
            <person name="Goeker M."/>
        </authorList>
    </citation>
    <scope>NUCLEOTIDE SEQUENCE [LARGE SCALE GENOMIC DNA]</scope>
    <source>
        <strain evidence="17 18">DSM 24425</strain>
    </source>
</reference>
<name>A0A4R1GJN8_9BACT</name>
<dbReference type="GO" id="GO:0005506">
    <property type="term" value="F:iron ion binding"/>
    <property type="evidence" value="ECO:0007669"/>
    <property type="project" value="UniProtKB-UniRule"/>
</dbReference>
<keyword evidence="7 14" id="KW-0949">S-adenosyl-L-methionine</keyword>
<evidence type="ECO:0000256" key="12">
    <source>
        <dbReference type="ARBA" id="ARBA00023014"/>
    </source>
</evidence>
<keyword evidence="12 14" id="KW-0411">Iron-sulfur</keyword>
<feature type="binding site" evidence="14 15">
    <location>
        <position position="185"/>
    </location>
    <ligand>
        <name>[2Fe-2S] cluster</name>
        <dbReference type="ChEBI" id="CHEBI:190135"/>
    </ligand>
</feature>
<dbReference type="NCBIfam" id="TIGR00433">
    <property type="entry name" value="bioB"/>
    <property type="match status" value="1"/>
</dbReference>
<feature type="binding site" evidence="14 15">
    <location>
        <position position="55"/>
    </location>
    <ligand>
        <name>[4Fe-4S] cluster</name>
        <dbReference type="ChEBI" id="CHEBI:49883"/>
        <note>4Fe-4S-S-AdoMet</note>
    </ligand>
</feature>
<evidence type="ECO:0000256" key="15">
    <source>
        <dbReference type="PIRSR" id="PIRSR001619-1"/>
    </source>
</evidence>
<dbReference type="HAMAP" id="MF_01694">
    <property type="entry name" value="BioB"/>
    <property type="match status" value="1"/>
</dbReference>
<comment type="similarity">
    <text evidence="2 14">Belongs to the radical SAM superfamily. Biotin synthase family.</text>
</comment>
<evidence type="ECO:0000256" key="7">
    <source>
        <dbReference type="ARBA" id="ARBA00022691"/>
    </source>
</evidence>
<evidence type="ECO:0000256" key="3">
    <source>
        <dbReference type="ARBA" id="ARBA00011738"/>
    </source>
</evidence>
<dbReference type="SFLD" id="SFLDG01060">
    <property type="entry name" value="BATS_domain_containing"/>
    <property type="match status" value="1"/>
</dbReference>
<proteinExistence type="inferred from homology"/>
<evidence type="ECO:0000256" key="9">
    <source>
        <dbReference type="ARBA" id="ARBA00022723"/>
    </source>
</evidence>
<accession>A0A4R1GJN8</accession>
<dbReference type="InterPro" id="IPR013785">
    <property type="entry name" value="Aldolase_TIM"/>
</dbReference>
<dbReference type="GO" id="GO:0051539">
    <property type="term" value="F:4 iron, 4 sulfur cluster binding"/>
    <property type="evidence" value="ECO:0007669"/>
    <property type="project" value="UniProtKB-KW"/>
</dbReference>
<dbReference type="OrthoDB" id="9786826at2"/>
<dbReference type="Proteomes" id="UP000295777">
    <property type="component" value="Unassembled WGS sequence"/>
</dbReference>
<feature type="binding site" evidence="14 15">
    <location>
        <position position="125"/>
    </location>
    <ligand>
        <name>[2Fe-2S] cluster</name>
        <dbReference type="ChEBI" id="CHEBI:190135"/>
    </ligand>
</feature>